<dbReference type="Proteomes" id="UP001142078">
    <property type="component" value="Unassembled WGS sequence"/>
</dbReference>
<dbReference type="RefSeq" id="WP_042678517.1">
    <property type="nucleotide sequence ID" value="NZ_CABKTM010000005.1"/>
</dbReference>
<gene>
    <name evidence="1" type="ORF">NSA23_15385</name>
</gene>
<dbReference type="AlphaFoldDB" id="A0A9X2MK26"/>
<evidence type="ECO:0000313" key="1">
    <source>
        <dbReference type="EMBL" id="MCR2045483.1"/>
    </source>
</evidence>
<evidence type="ECO:0000313" key="2">
    <source>
        <dbReference type="Proteomes" id="UP001142078"/>
    </source>
</evidence>
<evidence type="ECO:0008006" key="3">
    <source>
        <dbReference type="Google" id="ProtNLM"/>
    </source>
</evidence>
<protein>
    <recommendedName>
        <fullName evidence="3">Phage tail protein</fullName>
    </recommendedName>
</protein>
<proteinExistence type="predicted"/>
<name>A0A9X2MK26_9FIRM</name>
<dbReference type="OrthoDB" id="2734969at2"/>
<accession>A0A9X2MK26</accession>
<dbReference type="EMBL" id="JANJZL010000019">
    <property type="protein sequence ID" value="MCR2045483.1"/>
    <property type="molecule type" value="Genomic_DNA"/>
</dbReference>
<comment type="caution">
    <text evidence="1">The sequence shown here is derived from an EMBL/GenBank/DDBJ whole genome shotgun (WGS) entry which is preliminary data.</text>
</comment>
<keyword evidence="2" id="KW-1185">Reference proteome</keyword>
<reference evidence="1" key="1">
    <citation type="submission" date="2022-07" db="EMBL/GenBank/DDBJ databases">
        <title>Enhanced cultured diversity of the mouse gut microbiota enables custom-made synthetic communities.</title>
        <authorList>
            <person name="Afrizal A."/>
        </authorList>
    </citation>
    <scope>NUCLEOTIDE SEQUENCE</scope>
    <source>
        <strain evidence="1">DSM 29482</strain>
    </source>
</reference>
<sequence>MNSCDYVTNDVFIILDKFSTLKDNIRVLELGKKEPSSLKYQKSEAYGQDGFTKVSEDAYAGFERTSRLLINSKDSYNRFMNEFYVGKEIKVMYSDDNNKYRYGLISKIEDDIIVGDNREITITIDLQPFKYRNSNDIIIENKETIINPGNVYTFPRIKVFGSGKGKIYINNQTMELDVDEYLIIDCKEIDIFDKNGLRANSRRLSGNFFRINPGENIINFDGNINKLELYIGWRWR</sequence>
<organism evidence="1 2">
    <name type="scientific">Anaerosalibacter massiliensis</name>
    <dbReference type="NCBI Taxonomy" id="1347392"/>
    <lineage>
        <taxon>Bacteria</taxon>
        <taxon>Bacillati</taxon>
        <taxon>Bacillota</taxon>
        <taxon>Tissierellia</taxon>
        <taxon>Tissierellales</taxon>
        <taxon>Sporanaerobacteraceae</taxon>
        <taxon>Anaerosalibacter</taxon>
    </lineage>
</organism>